<dbReference type="OrthoDB" id="10260614at2759"/>
<sequence>MACLFRNQLTCRIPTRSVLFSRSISVTKRRATPRSPIATTTTATTTAHAIPFRPTKDLRYVSPTIFGLTACGAIFMTAAVVYDRNQVTLWQRLEGYRKKLWWSSSENEPTMKDIWREKAAIVLERKQHMMDRLEEILDAPWIPLDIKRACWLITDKFTSMKESEQTLSVLVGINVIVFGLWQIRRCGRFMDRYFLHHPAANKPITLLTSCFSHQDFFHLACNMVGLYSFGVVLHDYLGREQFLALYLSTGIGANVVSHILGIATRRFRPLLPSLGASGAVYGVLSSTAILNPQASIYCMFIPFVPIQLGYALPLLMGLDVAGILLRWRSFDHYAHLAGAGLGLSYMTYGQQHLWQPLLKKVHEVRSQ</sequence>
<keyword evidence="10" id="KW-1185">Reference proteome</keyword>
<evidence type="ECO:0000256" key="5">
    <source>
        <dbReference type="ARBA" id="ARBA00022989"/>
    </source>
</evidence>
<evidence type="ECO:0000256" key="7">
    <source>
        <dbReference type="SAM" id="Phobius"/>
    </source>
</evidence>
<dbReference type="PANTHER" id="PTHR43731">
    <property type="entry name" value="RHOMBOID PROTEASE"/>
    <property type="match status" value="1"/>
</dbReference>
<organism evidence="9 10">
    <name type="scientific">Apophysomyces ossiformis</name>
    <dbReference type="NCBI Taxonomy" id="679940"/>
    <lineage>
        <taxon>Eukaryota</taxon>
        <taxon>Fungi</taxon>
        <taxon>Fungi incertae sedis</taxon>
        <taxon>Mucoromycota</taxon>
        <taxon>Mucoromycotina</taxon>
        <taxon>Mucoromycetes</taxon>
        <taxon>Mucorales</taxon>
        <taxon>Mucorineae</taxon>
        <taxon>Mucoraceae</taxon>
        <taxon>Apophysomyces</taxon>
    </lineage>
</organism>
<dbReference type="GO" id="GO:0016020">
    <property type="term" value="C:membrane"/>
    <property type="evidence" value="ECO:0007669"/>
    <property type="project" value="UniProtKB-SubCell"/>
</dbReference>
<accession>A0A8H7BG36</accession>
<feature type="transmembrane region" description="Helical" evidence="7">
    <location>
        <begin position="60"/>
        <end position="82"/>
    </location>
</feature>
<comment type="subcellular location">
    <subcellularLocation>
        <location evidence="1">Membrane</location>
        <topology evidence="1">Multi-pass membrane protein</topology>
    </subcellularLocation>
</comment>
<dbReference type="InterPro" id="IPR035952">
    <property type="entry name" value="Rhomboid-like_sf"/>
</dbReference>
<dbReference type="AlphaFoldDB" id="A0A8H7BG36"/>
<feature type="transmembrane region" description="Helical" evidence="7">
    <location>
        <begin position="166"/>
        <end position="183"/>
    </location>
</feature>
<dbReference type="Gene3D" id="1.20.1540.10">
    <property type="entry name" value="Rhomboid-like"/>
    <property type="match status" value="1"/>
</dbReference>
<dbReference type="Proteomes" id="UP000605846">
    <property type="component" value="Unassembled WGS sequence"/>
</dbReference>
<keyword evidence="6 7" id="KW-0472">Membrane</keyword>
<dbReference type="EMBL" id="JABAYA010000309">
    <property type="protein sequence ID" value="KAF7721083.1"/>
    <property type="molecule type" value="Genomic_DNA"/>
</dbReference>
<dbReference type="SUPFAM" id="SSF144091">
    <property type="entry name" value="Rhomboid-like"/>
    <property type="match status" value="1"/>
</dbReference>
<gene>
    <name evidence="9" type="ORF">EC973_005423</name>
</gene>
<dbReference type="InterPro" id="IPR050925">
    <property type="entry name" value="Rhomboid_protease_S54"/>
</dbReference>
<keyword evidence="4" id="KW-0378">Hydrolase</keyword>
<comment type="caution">
    <text evidence="9">The sequence shown here is derived from an EMBL/GenBank/DDBJ whole genome shotgun (WGS) entry which is preliminary data.</text>
</comment>
<name>A0A8H7BG36_9FUNG</name>
<reference evidence="9" key="1">
    <citation type="submission" date="2020-01" db="EMBL/GenBank/DDBJ databases">
        <title>Genome Sequencing of Three Apophysomyces-Like Fungal Strains Confirms a Novel Fungal Genus in the Mucoromycota with divergent Burkholderia-like Endosymbiotic Bacteria.</title>
        <authorList>
            <person name="Stajich J.E."/>
            <person name="Macias A.M."/>
            <person name="Carter-House D."/>
            <person name="Lovett B."/>
            <person name="Kasson L.R."/>
            <person name="Berry K."/>
            <person name="Grigoriev I."/>
            <person name="Chang Y."/>
            <person name="Spatafora J."/>
            <person name="Kasson M.T."/>
        </authorList>
    </citation>
    <scope>NUCLEOTIDE SEQUENCE</scope>
    <source>
        <strain evidence="9">NRRL A-21654</strain>
    </source>
</reference>
<evidence type="ECO:0000256" key="2">
    <source>
        <dbReference type="ARBA" id="ARBA00009045"/>
    </source>
</evidence>
<dbReference type="GO" id="GO:0004252">
    <property type="term" value="F:serine-type endopeptidase activity"/>
    <property type="evidence" value="ECO:0007669"/>
    <property type="project" value="InterPro"/>
</dbReference>
<evidence type="ECO:0000259" key="8">
    <source>
        <dbReference type="Pfam" id="PF01694"/>
    </source>
</evidence>
<dbReference type="GO" id="GO:0006465">
    <property type="term" value="P:signal peptide processing"/>
    <property type="evidence" value="ECO:0007669"/>
    <property type="project" value="TreeGrafter"/>
</dbReference>
<evidence type="ECO:0000256" key="3">
    <source>
        <dbReference type="ARBA" id="ARBA00022692"/>
    </source>
</evidence>
<evidence type="ECO:0000313" key="9">
    <source>
        <dbReference type="EMBL" id="KAF7721083.1"/>
    </source>
</evidence>
<dbReference type="InterPro" id="IPR022764">
    <property type="entry name" value="Peptidase_S54_rhomboid_dom"/>
</dbReference>
<evidence type="ECO:0000313" key="10">
    <source>
        <dbReference type="Proteomes" id="UP000605846"/>
    </source>
</evidence>
<dbReference type="Pfam" id="PF01694">
    <property type="entry name" value="Rhomboid"/>
    <property type="match status" value="1"/>
</dbReference>
<dbReference type="FunFam" id="1.20.1540.10:FF:000012">
    <property type="entry name" value="Rhomboid family protein"/>
    <property type="match status" value="1"/>
</dbReference>
<proteinExistence type="inferred from homology"/>
<evidence type="ECO:0000256" key="1">
    <source>
        <dbReference type="ARBA" id="ARBA00004141"/>
    </source>
</evidence>
<feature type="transmembrane region" description="Helical" evidence="7">
    <location>
        <begin position="243"/>
        <end position="263"/>
    </location>
</feature>
<evidence type="ECO:0000256" key="6">
    <source>
        <dbReference type="ARBA" id="ARBA00023136"/>
    </source>
</evidence>
<keyword evidence="5 7" id="KW-1133">Transmembrane helix</keyword>
<comment type="similarity">
    <text evidence="2">Belongs to the peptidase S54 family.</text>
</comment>
<feature type="domain" description="Peptidase S54 rhomboid" evidence="8">
    <location>
        <begin position="203"/>
        <end position="347"/>
    </location>
</feature>
<feature type="transmembrane region" description="Helical" evidence="7">
    <location>
        <begin position="310"/>
        <end position="327"/>
    </location>
</feature>
<feature type="transmembrane region" description="Helical" evidence="7">
    <location>
        <begin position="216"/>
        <end position="237"/>
    </location>
</feature>
<protein>
    <recommendedName>
        <fullName evidence="8">Peptidase S54 rhomboid domain-containing protein</fullName>
    </recommendedName>
</protein>
<dbReference type="PANTHER" id="PTHR43731:SF14">
    <property type="entry name" value="PRESENILIN-ASSOCIATED RHOMBOID-LIKE PROTEIN, MITOCHONDRIAL"/>
    <property type="match status" value="1"/>
</dbReference>
<evidence type="ECO:0000256" key="4">
    <source>
        <dbReference type="ARBA" id="ARBA00022801"/>
    </source>
</evidence>
<keyword evidence="3 7" id="KW-0812">Transmembrane</keyword>